<dbReference type="InterPro" id="IPR050300">
    <property type="entry name" value="GDXG_lipolytic_enzyme"/>
</dbReference>
<dbReference type="STRING" id="78410.A0A0P7B4R8"/>
<keyword evidence="2" id="KW-1133">Transmembrane helix</keyword>
<evidence type="ECO:0000259" key="3">
    <source>
        <dbReference type="Pfam" id="PF07859"/>
    </source>
</evidence>
<evidence type="ECO:0000256" key="2">
    <source>
        <dbReference type="SAM" id="Phobius"/>
    </source>
</evidence>
<reference evidence="4 5" key="1">
    <citation type="submission" date="2015-09" db="EMBL/GenBank/DDBJ databases">
        <title>Draft genome of a European isolate of the apple canker pathogen Neonectria ditissima.</title>
        <authorList>
            <person name="Gomez-Cortecero A."/>
            <person name="Harrison R.J."/>
            <person name="Armitage A.D."/>
        </authorList>
    </citation>
    <scope>NUCLEOTIDE SEQUENCE [LARGE SCALE GENOMIC DNA]</scope>
    <source>
        <strain evidence="4 5">R09/05</strain>
    </source>
</reference>
<dbReference type="PANTHER" id="PTHR48081:SF31">
    <property type="entry name" value="STERYL ACETYL HYDROLASE MUG81-RELATED"/>
    <property type="match status" value="1"/>
</dbReference>
<dbReference type="InterPro" id="IPR013094">
    <property type="entry name" value="AB_hydrolase_3"/>
</dbReference>
<dbReference type="PANTHER" id="PTHR48081">
    <property type="entry name" value="AB HYDROLASE SUPERFAMILY PROTEIN C4A8.06C"/>
    <property type="match status" value="1"/>
</dbReference>
<comment type="caution">
    <text evidence="4">The sequence shown here is derived from an EMBL/GenBank/DDBJ whole genome shotgun (WGS) entry which is preliminary data.</text>
</comment>
<keyword evidence="2" id="KW-0472">Membrane</keyword>
<dbReference type="Proteomes" id="UP000050424">
    <property type="component" value="Unassembled WGS sequence"/>
</dbReference>
<keyword evidence="5" id="KW-1185">Reference proteome</keyword>
<protein>
    <recommendedName>
        <fullName evidence="3">Alpha/beta hydrolase fold-3 domain-containing protein</fullName>
    </recommendedName>
</protein>
<dbReference type="Gene3D" id="3.40.50.1820">
    <property type="entry name" value="alpha/beta hydrolase"/>
    <property type="match status" value="1"/>
</dbReference>
<proteinExistence type="predicted"/>
<keyword evidence="1" id="KW-0378">Hydrolase</keyword>
<keyword evidence="2" id="KW-0812">Transmembrane</keyword>
<dbReference type="AlphaFoldDB" id="A0A0P7B4R8"/>
<name>A0A0P7B4R8_9HYPO</name>
<dbReference type="EMBL" id="LKCW01000238">
    <property type="protein sequence ID" value="KPM35677.1"/>
    <property type="molecule type" value="Genomic_DNA"/>
</dbReference>
<evidence type="ECO:0000313" key="4">
    <source>
        <dbReference type="EMBL" id="KPM35677.1"/>
    </source>
</evidence>
<dbReference type="SUPFAM" id="SSF53474">
    <property type="entry name" value="alpha/beta-Hydrolases"/>
    <property type="match status" value="1"/>
</dbReference>
<dbReference type="InterPro" id="IPR029058">
    <property type="entry name" value="AB_hydrolase_fold"/>
</dbReference>
<feature type="domain" description="Alpha/beta hydrolase fold-3" evidence="3">
    <location>
        <begin position="123"/>
        <end position="352"/>
    </location>
</feature>
<sequence length="381" mass="42231">MTSSFSNADKVYLVLRQVCLVLWLIPLALLHSAFVAWTRGLPLRLYLICAVLNLVLGRLRPHEIQYLCDTTQETYRSWMQVKTSDANTSHTSAGRLGLDIEPVGKNNCSLLWVGNRRTAKKVVLFFHGGGFITPLLPGHLEICSRVCVDAGVEMGTEVAVAVLEYTLYPAARHPVRLCQAASALSHLLSSGFLPQDIIIGGDSAGGCLAAQLLCHLVRPHPEAEHIQLSQPLAAVFLISPWLTRHTNDRSFTENNSIDMISATSINNTIMELVGPADIMVEKSELASRAFPLDKDVPCFEGLGPVVKQMYVAAGQNEVFRDQISFYVRQVQRCNPGIKMRFDLQPKLAHDFILLEGLEGRTGECMEAMKEWMKGLLAEELY</sequence>
<accession>A0A0P7B4R8</accession>
<evidence type="ECO:0000256" key="1">
    <source>
        <dbReference type="ARBA" id="ARBA00022801"/>
    </source>
</evidence>
<dbReference type="Pfam" id="PF07859">
    <property type="entry name" value="Abhydrolase_3"/>
    <property type="match status" value="1"/>
</dbReference>
<evidence type="ECO:0000313" key="5">
    <source>
        <dbReference type="Proteomes" id="UP000050424"/>
    </source>
</evidence>
<dbReference type="GO" id="GO:0016787">
    <property type="term" value="F:hydrolase activity"/>
    <property type="evidence" value="ECO:0007669"/>
    <property type="project" value="UniProtKB-KW"/>
</dbReference>
<dbReference type="OrthoDB" id="2152029at2759"/>
<feature type="transmembrane region" description="Helical" evidence="2">
    <location>
        <begin position="12"/>
        <end position="37"/>
    </location>
</feature>
<organism evidence="4 5">
    <name type="scientific">Neonectria ditissima</name>
    <dbReference type="NCBI Taxonomy" id="78410"/>
    <lineage>
        <taxon>Eukaryota</taxon>
        <taxon>Fungi</taxon>
        <taxon>Dikarya</taxon>
        <taxon>Ascomycota</taxon>
        <taxon>Pezizomycotina</taxon>
        <taxon>Sordariomycetes</taxon>
        <taxon>Hypocreomycetidae</taxon>
        <taxon>Hypocreales</taxon>
        <taxon>Nectriaceae</taxon>
        <taxon>Neonectria</taxon>
    </lineage>
</organism>
<gene>
    <name evidence="4" type="ORF">AK830_g10889</name>
</gene>